<feature type="coiled-coil region" evidence="1">
    <location>
        <begin position="219"/>
        <end position="246"/>
    </location>
</feature>
<feature type="compositionally biased region" description="Acidic residues" evidence="2">
    <location>
        <begin position="365"/>
        <end position="378"/>
    </location>
</feature>
<accession>A0AAN6VVL9</accession>
<name>A0AAN6VVL9_9PEZI</name>
<feature type="domain" description="WKF" evidence="3">
    <location>
        <begin position="141"/>
        <end position="203"/>
    </location>
</feature>
<evidence type="ECO:0000256" key="2">
    <source>
        <dbReference type="SAM" id="MobiDB-lite"/>
    </source>
</evidence>
<gene>
    <name evidence="4" type="ORF">C8A00DRAFT_10679</name>
</gene>
<dbReference type="Pfam" id="PF10180">
    <property type="entry name" value="WKF"/>
    <property type="match status" value="1"/>
</dbReference>
<evidence type="ECO:0000259" key="3">
    <source>
        <dbReference type="Pfam" id="PF10180"/>
    </source>
</evidence>
<reference evidence="4" key="2">
    <citation type="submission" date="2023-05" db="EMBL/GenBank/DDBJ databases">
        <authorList>
            <consortium name="Lawrence Berkeley National Laboratory"/>
            <person name="Steindorff A."/>
            <person name="Hensen N."/>
            <person name="Bonometti L."/>
            <person name="Westerberg I."/>
            <person name="Brannstrom I.O."/>
            <person name="Guillou S."/>
            <person name="Cros-Aarteil S."/>
            <person name="Calhoun S."/>
            <person name="Haridas S."/>
            <person name="Kuo A."/>
            <person name="Mondo S."/>
            <person name="Pangilinan J."/>
            <person name="Riley R."/>
            <person name="Labutti K."/>
            <person name="Andreopoulos B."/>
            <person name="Lipzen A."/>
            <person name="Chen C."/>
            <person name="Yanf M."/>
            <person name="Daum C."/>
            <person name="Ng V."/>
            <person name="Clum A."/>
            <person name="Ohm R."/>
            <person name="Martin F."/>
            <person name="Silar P."/>
            <person name="Natvig D."/>
            <person name="Lalanne C."/>
            <person name="Gautier V."/>
            <person name="Ament-Velasquez S.L."/>
            <person name="Kruys A."/>
            <person name="Hutchinson M.I."/>
            <person name="Powell A.J."/>
            <person name="Barry K."/>
            <person name="Miller A.N."/>
            <person name="Grigoriev I.V."/>
            <person name="Debuchy R."/>
            <person name="Gladieux P."/>
            <person name="Thoren M.H."/>
            <person name="Johannesson H."/>
        </authorList>
    </citation>
    <scope>NUCLEOTIDE SEQUENCE</scope>
    <source>
        <strain evidence="4">CBS 538.74</strain>
    </source>
</reference>
<organism evidence="4 5">
    <name type="scientific">Chaetomidium leptoderma</name>
    <dbReference type="NCBI Taxonomy" id="669021"/>
    <lineage>
        <taxon>Eukaryota</taxon>
        <taxon>Fungi</taxon>
        <taxon>Dikarya</taxon>
        <taxon>Ascomycota</taxon>
        <taxon>Pezizomycotina</taxon>
        <taxon>Sordariomycetes</taxon>
        <taxon>Sordariomycetidae</taxon>
        <taxon>Sordariales</taxon>
        <taxon>Chaetomiaceae</taxon>
        <taxon>Chaetomidium</taxon>
    </lineage>
</organism>
<dbReference type="InterPro" id="IPR019327">
    <property type="entry name" value="WKF"/>
</dbReference>
<feature type="region of interest" description="Disordered" evidence="2">
    <location>
        <begin position="1"/>
        <end position="130"/>
    </location>
</feature>
<feature type="compositionally biased region" description="Polar residues" evidence="2">
    <location>
        <begin position="86"/>
        <end position="97"/>
    </location>
</feature>
<keyword evidence="1" id="KW-0175">Coiled coil</keyword>
<dbReference type="PANTHER" id="PTHR22306">
    <property type="entry name" value="CHROMOSOME 7 OPEN READING FRAME 50"/>
    <property type="match status" value="1"/>
</dbReference>
<dbReference type="EMBL" id="MU856838">
    <property type="protein sequence ID" value="KAK4158582.1"/>
    <property type="molecule type" value="Genomic_DNA"/>
</dbReference>
<protein>
    <recommendedName>
        <fullName evidence="3">WKF domain-containing protein</fullName>
    </recommendedName>
</protein>
<feature type="compositionally biased region" description="Acidic residues" evidence="2">
    <location>
        <begin position="385"/>
        <end position="396"/>
    </location>
</feature>
<feature type="compositionally biased region" description="Acidic residues" evidence="2">
    <location>
        <begin position="415"/>
        <end position="428"/>
    </location>
</feature>
<feature type="region of interest" description="Disordered" evidence="2">
    <location>
        <begin position="292"/>
        <end position="439"/>
    </location>
</feature>
<feature type="compositionally biased region" description="Low complexity" evidence="2">
    <location>
        <begin position="429"/>
        <end position="439"/>
    </location>
</feature>
<dbReference type="Proteomes" id="UP001302745">
    <property type="component" value="Unassembled WGS sequence"/>
</dbReference>
<evidence type="ECO:0000256" key="1">
    <source>
        <dbReference type="SAM" id="Coils"/>
    </source>
</evidence>
<evidence type="ECO:0000313" key="4">
    <source>
        <dbReference type="EMBL" id="KAK4158582.1"/>
    </source>
</evidence>
<dbReference type="AlphaFoldDB" id="A0AAN6VVL9"/>
<reference evidence="4" key="1">
    <citation type="journal article" date="2023" name="Mol. Phylogenet. Evol.">
        <title>Genome-scale phylogeny and comparative genomics of the fungal order Sordariales.</title>
        <authorList>
            <person name="Hensen N."/>
            <person name="Bonometti L."/>
            <person name="Westerberg I."/>
            <person name="Brannstrom I.O."/>
            <person name="Guillou S."/>
            <person name="Cros-Aarteil S."/>
            <person name="Calhoun S."/>
            <person name="Haridas S."/>
            <person name="Kuo A."/>
            <person name="Mondo S."/>
            <person name="Pangilinan J."/>
            <person name="Riley R."/>
            <person name="LaButti K."/>
            <person name="Andreopoulos B."/>
            <person name="Lipzen A."/>
            <person name="Chen C."/>
            <person name="Yan M."/>
            <person name="Daum C."/>
            <person name="Ng V."/>
            <person name="Clum A."/>
            <person name="Steindorff A."/>
            <person name="Ohm R.A."/>
            <person name="Martin F."/>
            <person name="Silar P."/>
            <person name="Natvig D.O."/>
            <person name="Lalanne C."/>
            <person name="Gautier V."/>
            <person name="Ament-Velasquez S.L."/>
            <person name="Kruys A."/>
            <person name="Hutchinson M.I."/>
            <person name="Powell A.J."/>
            <person name="Barry K."/>
            <person name="Miller A.N."/>
            <person name="Grigoriev I.V."/>
            <person name="Debuchy R."/>
            <person name="Gladieux P."/>
            <person name="Hiltunen Thoren M."/>
            <person name="Johannesson H."/>
        </authorList>
    </citation>
    <scope>NUCLEOTIDE SEQUENCE</scope>
    <source>
        <strain evidence="4">CBS 538.74</strain>
    </source>
</reference>
<dbReference type="PANTHER" id="PTHR22306:SF2">
    <property type="entry name" value="CHROMOSOME 7 OPEN READING FRAME 50"/>
    <property type="match status" value="1"/>
</dbReference>
<feature type="compositionally biased region" description="Low complexity" evidence="2">
    <location>
        <begin position="402"/>
        <end position="414"/>
    </location>
</feature>
<comment type="caution">
    <text evidence="4">The sequence shown here is derived from an EMBL/GenBank/DDBJ whole genome shotgun (WGS) entry which is preliminary data.</text>
</comment>
<sequence>MSAHVPAWKRLGLKLKGPASNEPTPSSAGPNAGAKPSAQVPNAHQARVNGSPASALKRKLPSSASTPNAVAGQTPNKKPRREDQPAANQGTPSSLRKSVSFADDTKDDAKVKTTEKKAKKKKVKKTAETPNADFNLEPSLNYLRQWHTAKESWKFNKNHQTLLIKYLFDGDKVPSSDIPVFHQYIRDLKGFVRTRLRETAAEIKKKDMEAGAGAFPASLKEKESKQKQYEETISRFLRDLQQHQQQPNDPSKNANGKRTLDEVEYVFRIATPEVKQRLLKRIRAELVLGELSDSEESTTSTVTATSTSSSSSASSGQEATAAITTTTTTSTTAAAAPDRTTTRRSDGSQQPAKRRRLRNVRTDIGDDDSSSSESESESGESSSSESDDSEDEEMDMAPDANAAESSSSSSSSSESEAESGAESEEEESGSGSSSSDDED</sequence>
<keyword evidence="5" id="KW-1185">Reference proteome</keyword>
<feature type="compositionally biased region" description="Basic and acidic residues" evidence="2">
    <location>
        <begin position="103"/>
        <end position="116"/>
    </location>
</feature>
<feature type="compositionally biased region" description="Low complexity" evidence="2">
    <location>
        <begin position="297"/>
        <end position="339"/>
    </location>
</feature>
<feature type="compositionally biased region" description="Polar residues" evidence="2">
    <location>
        <begin position="62"/>
        <end position="76"/>
    </location>
</feature>
<evidence type="ECO:0000313" key="5">
    <source>
        <dbReference type="Proteomes" id="UP001302745"/>
    </source>
</evidence>
<proteinExistence type="predicted"/>